<dbReference type="GO" id="GO:0070573">
    <property type="term" value="F:metallodipeptidase activity"/>
    <property type="evidence" value="ECO:0007669"/>
    <property type="project" value="InterPro"/>
</dbReference>
<dbReference type="Proteomes" id="UP000621436">
    <property type="component" value="Unassembled WGS sequence"/>
</dbReference>
<dbReference type="InterPro" id="IPR032466">
    <property type="entry name" value="Metal_Hydrolase"/>
</dbReference>
<feature type="transmembrane region" description="Helical" evidence="1">
    <location>
        <begin position="6"/>
        <end position="27"/>
    </location>
</feature>
<dbReference type="Gene3D" id="3.20.20.140">
    <property type="entry name" value="Metal-dependent hydrolases"/>
    <property type="match status" value="1"/>
</dbReference>
<gene>
    <name evidence="2" type="ORF">I0Q91_03385</name>
</gene>
<evidence type="ECO:0000313" key="2">
    <source>
        <dbReference type="EMBL" id="MBF8436110.1"/>
    </source>
</evidence>
<evidence type="ECO:0000313" key="3">
    <source>
        <dbReference type="Proteomes" id="UP000621436"/>
    </source>
</evidence>
<name>A0A931ASQ8_9FIRM</name>
<dbReference type="InterPro" id="IPR008257">
    <property type="entry name" value="Pept_M19"/>
</dbReference>
<sequence length="390" mass="43629">MGQMTVIAIIILLVIIYSSAPLYIPFIENKINKINKKFDYRASKDARDFHSTLFIIDLHADSLFSCRSLLQSNSRCHVDIPRLIKGNVKLQVFATPTLIPFNPNIERNTKKFAISGFLAFMMHWPINTWYSKKNRALYQSNKLHEIQLKSKNTFEIIKTSNQLENYFKRCRAETNITAGLLALEGAYIIDNINDDIDELYNQGFRIIGIAHLTDCNLGGSVHGVEKGGLTESGRKAIKRIEELNMIIDLAHASSKLIEDVLRICSRPVIVSHTGVKGCLNNNRNLSDQQIKKIADKGGLIGIGFWETAVGINGVESIVNCIKYVSDLVGVEHVALGSDFDGAVTTPFDATGMVHITEELLEQGFSKKNIRMIMGENALNFLLNALPKEFN</sequence>
<dbReference type="GO" id="GO:0006508">
    <property type="term" value="P:proteolysis"/>
    <property type="evidence" value="ECO:0007669"/>
    <property type="project" value="InterPro"/>
</dbReference>
<comment type="caution">
    <text evidence="2">The sequence shown here is derived from an EMBL/GenBank/DDBJ whole genome shotgun (WGS) entry which is preliminary data.</text>
</comment>
<keyword evidence="3" id="KW-1185">Reference proteome</keyword>
<reference evidence="2" key="1">
    <citation type="submission" date="2020-11" db="EMBL/GenBank/DDBJ databases">
        <title>Halonatronomonas betainensis gen. nov., sp. nov. a novel haloalkaliphilic representative of the family Halanaerobiacae capable of betaine degradation.</title>
        <authorList>
            <person name="Boltyanskaya Y."/>
            <person name="Kevbrin V."/>
            <person name="Detkova E."/>
            <person name="Grouzdev D.S."/>
            <person name="Koziaeva V."/>
            <person name="Zhilina T."/>
        </authorList>
    </citation>
    <scope>NUCLEOTIDE SEQUENCE</scope>
    <source>
        <strain evidence="2">Z-7014</strain>
    </source>
</reference>
<dbReference type="AlphaFoldDB" id="A0A931ASQ8"/>
<keyword evidence="1" id="KW-1133">Transmembrane helix</keyword>
<dbReference type="PROSITE" id="PS51365">
    <property type="entry name" value="RENAL_DIPEPTIDASE_2"/>
    <property type="match status" value="1"/>
</dbReference>
<keyword evidence="1" id="KW-0472">Membrane</keyword>
<dbReference type="PANTHER" id="PTHR10443:SF12">
    <property type="entry name" value="DIPEPTIDASE"/>
    <property type="match status" value="1"/>
</dbReference>
<dbReference type="Pfam" id="PF01244">
    <property type="entry name" value="Peptidase_M19"/>
    <property type="match status" value="1"/>
</dbReference>
<proteinExistence type="predicted"/>
<dbReference type="EMBL" id="JADPIE010000002">
    <property type="protein sequence ID" value="MBF8436110.1"/>
    <property type="molecule type" value="Genomic_DNA"/>
</dbReference>
<organism evidence="2 3">
    <name type="scientific">Halonatronomonas betaini</name>
    <dbReference type="NCBI Taxonomy" id="2778430"/>
    <lineage>
        <taxon>Bacteria</taxon>
        <taxon>Bacillati</taxon>
        <taxon>Bacillota</taxon>
        <taxon>Clostridia</taxon>
        <taxon>Halanaerobiales</taxon>
        <taxon>Halarsenatibacteraceae</taxon>
        <taxon>Halonatronomonas</taxon>
    </lineage>
</organism>
<accession>A0A931ASQ8</accession>
<feature type="transmembrane region" description="Helical" evidence="1">
    <location>
        <begin position="112"/>
        <end position="130"/>
    </location>
</feature>
<protein>
    <submittedName>
        <fullName evidence="2">Membrane dipeptidase</fullName>
    </submittedName>
</protein>
<evidence type="ECO:0000256" key="1">
    <source>
        <dbReference type="SAM" id="Phobius"/>
    </source>
</evidence>
<dbReference type="PANTHER" id="PTHR10443">
    <property type="entry name" value="MICROSOMAL DIPEPTIDASE"/>
    <property type="match status" value="1"/>
</dbReference>
<keyword evidence="1" id="KW-0812">Transmembrane</keyword>
<dbReference type="RefSeq" id="WP_270452875.1">
    <property type="nucleotide sequence ID" value="NZ_JADPIE010000002.1"/>
</dbReference>
<dbReference type="SUPFAM" id="SSF51556">
    <property type="entry name" value="Metallo-dependent hydrolases"/>
    <property type="match status" value="1"/>
</dbReference>